<evidence type="ECO:0000313" key="2">
    <source>
        <dbReference type="Proteomes" id="UP001371305"/>
    </source>
</evidence>
<sequence>MYQASILKILRGELWSRRSTARYMGNQKVSFNIFPEMKGNDFATNALNGNGKRVMAGFLESKIENDSQRPMALRRPGAVPQISVWHDPEVPPVAKNREGFMGE</sequence>
<dbReference type="Proteomes" id="UP001371305">
    <property type="component" value="Unassembled WGS sequence"/>
</dbReference>
<keyword evidence="2" id="KW-1185">Reference proteome</keyword>
<organism evidence="1 2">
    <name type="scientific">Luteolibacter soli</name>
    <dbReference type="NCBI Taxonomy" id="3135280"/>
    <lineage>
        <taxon>Bacteria</taxon>
        <taxon>Pseudomonadati</taxon>
        <taxon>Verrucomicrobiota</taxon>
        <taxon>Verrucomicrobiia</taxon>
        <taxon>Verrucomicrobiales</taxon>
        <taxon>Verrucomicrobiaceae</taxon>
        <taxon>Luteolibacter</taxon>
    </lineage>
</organism>
<accession>A0ABU9B3J2</accession>
<name>A0ABU9B3J2_9BACT</name>
<comment type="caution">
    <text evidence="1">The sequence shown here is derived from an EMBL/GenBank/DDBJ whole genome shotgun (WGS) entry which is preliminary data.</text>
</comment>
<dbReference type="EMBL" id="JBBUKT010000011">
    <property type="protein sequence ID" value="MEK7953400.1"/>
    <property type="molecule type" value="Genomic_DNA"/>
</dbReference>
<gene>
    <name evidence="1" type="ORF">WKV53_22995</name>
</gene>
<evidence type="ECO:0000313" key="1">
    <source>
        <dbReference type="EMBL" id="MEK7953400.1"/>
    </source>
</evidence>
<protein>
    <submittedName>
        <fullName evidence="1">Uncharacterized protein</fullName>
    </submittedName>
</protein>
<reference evidence="1 2" key="1">
    <citation type="submission" date="2024-04" db="EMBL/GenBank/DDBJ databases">
        <title>Luteolibacter sp. isolated from soil.</title>
        <authorList>
            <person name="An J."/>
        </authorList>
    </citation>
    <scope>NUCLEOTIDE SEQUENCE [LARGE SCALE GENOMIC DNA]</scope>
    <source>
        <strain evidence="1 2">Y139</strain>
    </source>
</reference>
<proteinExistence type="predicted"/>